<proteinExistence type="predicted"/>
<organism evidence="1">
    <name type="scientific">marine sediment metagenome</name>
    <dbReference type="NCBI Taxonomy" id="412755"/>
    <lineage>
        <taxon>unclassified sequences</taxon>
        <taxon>metagenomes</taxon>
        <taxon>ecological metagenomes</taxon>
    </lineage>
</organism>
<accession>A0A0F9S966</accession>
<gene>
    <name evidence="1" type="ORF">LCGC14_0481600</name>
</gene>
<evidence type="ECO:0000313" key="1">
    <source>
        <dbReference type="EMBL" id="KKN65440.1"/>
    </source>
</evidence>
<name>A0A0F9S966_9ZZZZ</name>
<protein>
    <submittedName>
        <fullName evidence="1">Uncharacterized protein</fullName>
    </submittedName>
</protein>
<sequence length="126" mass="13906">MSIIEEITEIIGTTLKEEHQIDLFRYKLAALIDKFQSSSPQMQERLVSSMVPFASLCLARIAMWHVEDHEGTSCAQEAIKAATLSFAELAITRCKEIAEAEGLADPFATSDANADLVKEMLSEINS</sequence>
<dbReference type="EMBL" id="LAZR01000524">
    <property type="protein sequence ID" value="KKN65440.1"/>
    <property type="molecule type" value="Genomic_DNA"/>
</dbReference>
<comment type="caution">
    <text evidence="1">The sequence shown here is derived from an EMBL/GenBank/DDBJ whole genome shotgun (WGS) entry which is preliminary data.</text>
</comment>
<dbReference type="AlphaFoldDB" id="A0A0F9S966"/>
<reference evidence="1" key="1">
    <citation type="journal article" date="2015" name="Nature">
        <title>Complex archaea that bridge the gap between prokaryotes and eukaryotes.</title>
        <authorList>
            <person name="Spang A."/>
            <person name="Saw J.H."/>
            <person name="Jorgensen S.L."/>
            <person name="Zaremba-Niedzwiedzka K."/>
            <person name="Martijn J."/>
            <person name="Lind A.E."/>
            <person name="van Eijk R."/>
            <person name="Schleper C."/>
            <person name="Guy L."/>
            <person name="Ettema T.J."/>
        </authorList>
    </citation>
    <scope>NUCLEOTIDE SEQUENCE</scope>
</reference>